<dbReference type="Proteomes" id="UP001219349">
    <property type="component" value="Chromosome"/>
</dbReference>
<feature type="transmembrane region" description="Helical" evidence="6">
    <location>
        <begin position="200"/>
        <end position="222"/>
    </location>
</feature>
<reference evidence="7 8" key="1">
    <citation type="submission" date="2021-01" db="EMBL/GenBank/DDBJ databases">
        <title>Biogeographic distribution of Paracoccus.</title>
        <authorList>
            <person name="Hollensteiner J."/>
            <person name="Leineberger J."/>
            <person name="Brinkhoff T."/>
            <person name="Daniel R."/>
        </authorList>
    </citation>
    <scope>NUCLEOTIDE SEQUENCE [LARGE SCALE GENOMIC DNA]</scope>
    <source>
        <strain evidence="7 8">KCTC 22803</strain>
    </source>
</reference>
<dbReference type="RefSeq" id="WP_272833704.1">
    <property type="nucleotide sequence ID" value="NZ_CP067136.1"/>
</dbReference>
<evidence type="ECO:0000256" key="4">
    <source>
        <dbReference type="ARBA" id="ARBA00022989"/>
    </source>
</evidence>
<feature type="transmembrane region" description="Helical" evidence="6">
    <location>
        <begin position="332"/>
        <end position="349"/>
    </location>
</feature>
<evidence type="ECO:0000313" key="8">
    <source>
        <dbReference type="Proteomes" id="UP001219349"/>
    </source>
</evidence>
<keyword evidence="8" id="KW-1185">Reference proteome</keyword>
<feature type="transmembrane region" description="Helical" evidence="6">
    <location>
        <begin position="20"/>
        <end position="40"/>
    </location>
</feature>
<feature type="transmembrane region" description="Helical" evidence="6">
    <location>
        <begin position="355"/>
        <end position="374"/>
    </location>
</feature>
<evidence type="ECO:0000256" key="5">
    <source>
        <dbReference type="ARBA" id="ARBA00023136"/>
    </source>
</evidence>
<dbReference type="PIRSF" id="PIRSF006060">
    <property type="entry name" value="AA_transporter"/>
    <property type="match status" value="1"/>
</dbReference>
<feature type="transmembrane region" description="Helical" evidence="6">
    <location>
        <begin position="46"/>
        <end position="67"/>
    </location>
</feature>
<protein>
    <submittedName>
        <fullName evidence="7">APC family permease</fullName>
    </submittedName>
</protein>
<keyword evidence="2" id="KW-1003">Cell membrane</keyword>
<feature type="transmembrane region" description="Helical" evidence="6">
    <location>
        <begin position="425"/>
        <end position="444"/>
    </location>
</feature>
<keyword evidence="5 6" id="KW-0472">Membrane</keyword>
<name>A0ABY7SHV2_9RHOB</name>
<evidence type="ECO:0000256" key="2">
    <source>
        <dbReference type="ARBA" id="ARBA00022475"/>
    </source>
</evidence>
<evidence type="ECO:0000256" key="6">
    <source>
        <dbReference type="SAM" id="Phobius"/>
    </source>
</evidence>
<feature type="transmembrane region" description="Helical" evidence="6">
    <location>
        <begin position="161"/>
        <end position="180"/>
    </location>
</feature>
<dbReference type="Gene3D" id="1.20.1740.10">
    <property type="entry name" value="Amino acid/polyamine transporter I"/>
    <property type="match status" value="1"/>
</dbReference>
<sequence length="464" mass="49372">MNDPNAAQGALPGLKGKLGLGPLIAVGVGLVVSQGVMVIMLQGAGFGGYGFLMTTLIAYGLALTYVFSFSELTLMFESPGTLATFTEVAIGNFPAIVAVFSGYLVVAMFALSAELVLIELMLVEITGLELPPGLLLLLLLAAFSVLNILGLDVFATVQSALSFVMVATISLLGIVALTGWGMPRPDEIITESVGTFSGGMFSLIALAIWGFVGLEFVCPLVQESANPTRNIPRAMIIGATIILAMYLIYCWGALIYVPTETLATSPLPHYNYVQAVLGKAGLFVLVIAAFTATCSTVNTSLAAVPRMIFGMARNGQTFAVFGKLHHKYATPWAAILLVAGMTALPILFYGVNADAILVLLVGAAIAWLLAYIIVHIDVIVLRRRYPDLPRPYKTPFYPLPQVLGIAGMVYAIWHASPSPELTAKVFSIAGFTLVVGAVLAAIWVRFVMKKGLFEPESPQFIVTE</sequence>
<dbReference type="InterPro" id="IPR002293">
    <property type="entry name" value="AA/rel_permease1"/>
</dbReference>
<evidence type="ECO:0000256" key="3">
    <source>
        <dbReference type="ARBA" id="ARBA00022692"/>
    </source>
</evidence>
<dbReference type="InterPro" id="IPR050367">
    <property type="entry name" value="APC_superfamily"/>
</dbReference>
<proteinExistence type="predicted"/>
<keyword evidence="3 6" id="KW-0812">Transmembrane</keyword>
<dbReference type="PANTHER" id="PTHR42770:SF12">
    <property type="entry name" value="AMINO ACID TRANSPORTER"/>
    <property type="match status" value="1"/>
</dbReference>
<keyword evidence="4 6" id="KW-1133">Transmembrane helix</keyword>
<feature type="transmembrane region" description="Helical" evidence="6">
    <location>
        <begin position="88"/>
        <end position="113"/>
    </location>
</feature>
<feature type="transmembrane region" description="Helical" evidence="6">
    <location>
        <begin position="133"/>
        <end position="154"/>
    </location>
</feature>
<dbReference type="Pfam" id="PF13520">
    <property type="entry name" value="AA_permease_2"/>
    <property type="match status" value="1"/>
</dbReference>
<organism evidence="7 8">
    <name type="scientific">Paracoccus fistulariae</name>
    <dbReference type="NCBI Taxonomy" id="658446"/>
    <lineage>
        <taxon>Bacteria</taxon>
        <taxon>Pseudomonadati</taxon>
        <taxon>Pseudomonadota</taxon>
        <taxon>Alphaproteobacteria</taxon>
        <taxon>Rhodobacterales</taxon>
        <taxon>Paracoccaceae</taxon>
        <taxon>Paracoccus</taxon>
    </lineage>
</organism>
<comment type="subcellular location">
    <subcellularLocation>
        <location evidence="1">Cell membrane</location>
        <topology evidence="1">Multi-pass membrane protein</topology>
    </subcellularLocation>
</comment>
<feature type="transmembrane region" description="Helical" evidence="6">
    <location>
        <begin position="395"/>
        <end position="413"/>
    </location>
</feature>
<feature type="transmembrane region" description="Helical" evidence="6">
    <location>
        <begin position="277"/>
        <end position="304"/>
    </location>
</feature>
<feature type="transmembrane region" description="Helical" evidence="6">
    <location>
        <begin position="234"/>
        <end position="257"/>
    </location>
</feature>
<evidence type="ECO:0000256" key="1">
    <source>
        <dbReference type="ARBA" id="ARBA00004651"/>
    </source>
</evidence>
<dbReference type="PANTHER" id="PTHR42770">
    <property type="entry name" value="AMINO ACID TRANSPORTER-RELATED"/>
    <property type="match status" value="1"/>
</dbReference>
<dbReference type="EMBL" id="CP067136">
    <property type="protein sequence ID" value="WCR06586.1"/>
    <property type="molecule type" value="Genomic_DNA"/>
</dbReference>
<gene>
    <name evidence="7" type="ORF">JHX87_14015</name>
</gene>
<evidence type="ECO:0000313" key="7">
    <source>
        <dbReference type="EMBL" id="WCR06586.1"/>
    </source>
</evidence>
<accession>A0ABY7SHV2</accession>